<feature type="compositionally biased region" description="Low complexity" evidence="4">
    <location>
        <begin position="51"/>
        <end position="68"/>
    </location>
</feature>
<evidence type="ECO:0000256" key="4">
    <source>
        <dbReference type="SAM" id="MobiDB-lite"/>
    </source>
</evidence>
<dbReference type="Proteomes" id="UP001222932">
    <property type="component" value="Unassembled WGS sequence"/>
</dbReference>
<feature type="repeat" description="RCC1" evidence="3">
    <location>
        <begin position="228"/>
        <end position="296"/>
    </location>
</feature>
<feature type="repeat" description="RCC1" evidence="3">
    <location>
        <begin position="408"/>
        <end position="468"/>
    </location>
</feature>
<keyword evidence="1" id="KW-0344">Guanine-nucleotide releasing factor</keyword>
<reference evidence="6" key="1">
    <citation type="journal article" date="2023" name="BMC Genomics">
        <title>Chromosome-level genome assemblies of Cutaneotrichosporon spp. (Trichosporonales, Basidiomycota) reveal imbalanced evolution between nucleotide sequences and chromosome synteny.</title>
        <authorList>
            <person name="Kobayashi Y."/>
            <person name="Kayamori A."/>
            <person name="Aoki K."/>
            <person name="Shiwa Y."/>
            <person name="Matsutani M."/>
            <person name="Fujita N."/>
            <person name="Sugita T."/>
            <person name="Iwasaki W."/>
            <person name="Tanaka N."/>
            <person name="Takashima M."/>
        </authorList>
    </citation>
    <scope>NUCLEOTIDE SEQUENCE</scope>
    <source>
        <strain evidence="6">HIS016</strain>
    </source>
</reference>
<evidence type="ECO:0000259" key="5">
    <source>
        <dbReference type="Pfam" id="PF25390"/>
    </source>
</evidence>
<name>A0AAD3YAE5_9TREE</name>
<protein>
    <recommendedName>
        <fullName evidence="5">RCC1-like domain-containing protein</fullName>
    </recommendedName>
</protein>
<dbReference type="EMBL" id="BTCM01000002">
    <property type="protein sequence ID" value="GMK55925.1"/>
    <property type="molecule type" value="Genomic_DNA"/>
</dbReference>
<feature type="repeat" description="RCC1" evidence="3">
    <location>
        <begin position="601"/>
        <end position="655"/>
    </location>
</feature>
<accession>A0AAD3YAE5</accession>
<dbReference type="InterPro" id="IPR058923">
    <property type="entry name" value="RCC1-like_dom"/>
</dbReference>
<keyword evidence="2" id="KW-0677">Repeat</keyword>
<dbReference type="GO" id="GO:0005085">
    <property type="term" value="F:guanyl-nucleotide exchange factor activity"/>
    <property type="evidence" value="ECO:0007669"/>
    <property type="project" value="TreeGrafter"/>
</dbReference>
<dbReference type="PROSITE" id="PS50012">
    <property type="entry name" value="RCC1_3"/>
    <property type="match status" value="6"/>
</dbReference>
<dbReference type="PANTHER" id="PTHR45982:SF1">
    <property type="entry name" value="REGULATOR OF CHROMOSOME CONDENSATION"/>
    <property type="match status" value="1"/>
</dbReference>
<dbReference type="InterPro" id="IPR051553">
    <property type="entry name" value="Ran_GTPase-activating"/>
</dbReference>
<dbReference type="SUPFAM" id="SSF50985">
    <property type="entry name" value="RCC1/BLIP-II"/>
    <property type="match status" value="1"/>
</dbReference>
<evidence type="ECO:0000256" key="3">
    <source>
        <dbReference type="PROSITE-ProRule" id="PRU00235"/>
    </source>
</evidence>
<gene>
    <name evidence="6" type="ORF">CspeluHIS016_0209810</name>
</gene>
<feature type="domain" description="RCC1-like" evidence="5">
    <location>
        <begin position="163"/>
        <end position="651"/>
    </location>
</feature>
<feature type="region of interest" description="Disordered" evidence="4">
    <location>
        <begin position="51"/>
        <end position="141"/>
    </location>
</feature>
<evidence type="ECO:0000256" key="2">
    <source>
        <dbReference type="ARBA" id="ARBA00022737"/>
    </source>
</evidence>
<dbReference type="PRINTS" id="PR00633">
    <property type="entry name" value="RCCNDNSATION"/>
</dbReference>
<dbReference type="Pfam" id="PF25390">
    <property type="entry name" value="WD40_RLD"/>
    <property type="match status" value="1"/>
</dbReference>
<feature type="repeat" description="RCC1" evidence="3">
    <location>
        <begin position="355"/>
        <end position="407"/>
    </location>
</feature>
<feature type="compositionally biased region" description="Low complexity" evidence="4">
    <location>
        <begin position="96"/>
        <end position="111"/>
    </location>
</feature>
<evidence type="ECO:0000313" key="7">
    <source>
        <dbReference type="Proteomes" id="UP001222932"/>
    </source>
</evidence>
<keyword evidence="7" id="KW-1185">Reference proteome</keyword>
<dbReference type="AlphaFoldDB" id="A0AAD3YAE5"/>
<feature type="compositionally biased region" description="Basic and acidic residues" evidence="4">
    <location>
        <begin position="515"/>
        <end position="531"/>
    </location>
</feature>
<comment type="caution">
    <text evidence="6">The sequence shown here is derived from an EMBL/GenBank/DDBJ whole genome shotgun (WGS) entry which is preliminary data.</text>
</comment>
<feature type="repeat" description="RCC1" evidence="3">
    <location>
        <begin position="297"/>
        <end position="354"/>
    </location>
</feature>
<feature type="region of interest" description="Disordered" evidence="4">
    <location>
        <begin position="513"/>
        <end position="533"/>
    </location>
</feature>
<evidence type="ECO:0000256" key="1">
    <source>
        <dbReference type="ARBA" id="ARBA00022658"/>
    </source>
</evidence>
<dbReference type="Gene3D" id="2.130.10.30">
    <property type="entry name" value="Regulator of chromosome condensation 1/beta-lactamase-inhibitor protein II"/>
    <property type="match status" value="1"/>
</dbReference>
<dbReference type="PANTHER" id="PTHR45982">
    <property type="entry name" value="REGULATOR OF CHROMOSOME CONDENSATION"/>
    <property type="match status" value="1"/>
</dbReference>
<dbReference type="InterPro" id="IPR009091">
    <property type="entry name" value="RCC1/BLIP-II"/>
</dbReference>
<evidence type="ECO:0000313" key="6">
    <source>
        <dbReference type="EMBL" id="GMK55925.1"/>
    </source>
</evidence>
<proteinExistence type="predicted"/>
<dbReference type="PROSITE" id="PS00626">
    <property type="entry name" value="RCC1_2"/>
    <property type="match status" value="2"/>
</dbReference>
<dbReference type="GO" id="GO:0005737">
    <property type="term" value="C:cytoplasm"/>
    <property type="evidence" value="ECO:0007669"/>
    <property type="project" value="TreeGrafter"/>
</dbReference>
<organism evidence="6 7">
    <name type="scientific">Cutaneotrichosporon spelunceum</name>
    <dbReference type="NCBI Taxonomy" id="1672016"/>
    <lineage>
        <taxon>Eukaryota</taxon>
        <taxon>Fungi</taxon>
        <taxon>Dikarya</taxon>
        <taxon>Basidiomycota</taxon>
        <taxon>Agaricomycotina</taxon>
        <taxon>Tremellomycetes</taxon>
        <taxon>Trichosporonales</taxon>
        <taxon>Trichosporonaceae</taxon>
        <taxon>Cutaneotrichosporon</taxon>
    </lineage>
</organism>
<reference evidence="6" key="2">
    <citation type="submission" date="2023-06" db="EMBL/GenBank/DDBJ databases">
        <authorList>
            <person name="Kobayashi Y."/>
            <person name="Kayamori A."/>
            <person name="Aoki K."/>
            <person name="Shiwa Y."/>
            <person name="Fujita N."/>
            <person name="Sugita T."/>
            <person name="Iwasaki W."/>
            <person name="Tanaka N."/>
            <person name="Takashima M."/>
        </authorList>
    </citation>
    <scope>NUCLEOTIDE SEQUENCE</scope>
    <source>
        <strain evidence="6">HIS016</strain>
    </source>
</reference>
<sequence length="659" mass="70375">MTSFAVLLNCEQCVGGLYAKFFTSTQHQTNCNSKTCRHAVSPHATEWPLTAARSRVSSKPASASASKPTSKKATPKSAAKPKPSSKDKDDKKRPVKPSSSRSKASSKAKSPAKVEDKPAAAPAANGGTKKRSASEQPKEVVKKRRIGTVINEIAKPSGQKLSVFVWGTGDNGQFGTGPDDLDEKPRPQLNEWFEEQREDGNLGSGPGNGGIDAIAAGGMHSLGIDELGQVRSWGINDGAMLGRLTANIPDPSNVGETIPFENLETQPLVIEALKDAGFYAVKIACGDGVSIAINDAGDLCAWGSFRSNEGPLGFDGVPGHDKKQFHPMRLPALRAVEFANAVCGSDHVLGLTTDGCVYVWGNSQQGQLGRRVMARRPLNALEPERLGLRNIVTVGAGSYTSFAVDKAGKVYAWGLNTFKQCGISGRAGEEEMILSPTEVKSLAPSAHGGAHVVEISGGEHHTLFLFSDGSVWGCGRADGYELGICDDHPAQEGLKERKEEIRVEKQKVVDQCNAKNDKVKSDDSASEKDKEEAENELAAAEASLRVKSNEYVPEPIRICFPKSPAKYGDVPKLGEYTEEIINPVASISCGPRYNVAVSRSGWVYTWGLGQGCELGLGLTTDEAETPTLCRSKQLEPYDAVSASAGGQHCVLLAKKREEE</sequence>
<dbReference type="InterPro" id="IPR000408">
    <property type="entry name" value="Reg_chr_condens"/>
</dbReference>
<feature type="repeat" description="RCC1" evidence="3">
    <location>
        <begin position="161"/>
        <end position="227"/>
    </location>
</feature>